<keyword evidence="3" id="KW-1185">Reference proteome</keyword>
<dbReference type="InterPro" id="IPR016032">
    <property type="entry name" value="Sig_transdc_resp-reg_C-effctor"/>
</dbReference>
<dbReference type="InterPro" id="IPR036390">
    <property type="entry name" value="WH_DNA-bd_sf"/>
</dbReference>
<evidence type="ECO:0000259" key="1">
    <source>
        <dbReference type="PROSITE" id="PS50043"/>
    </source>
</evidence>
<dbReference type="PANTHER" id="PTHR34293:SF1">
    <property type="entry name" value="HTH-TYPE TRANSCRIPTIONAL REGULATOR TRMBL2"/>
    <property type="match status" value="1"/>
</dbReference>
<dbReference type="InterPro" id="IPR036388">
    <property type="entry name" value="WH-like_DNA-bd_sf"/>
</dbReference>
<feature type="domain" description="HTH luxR-type" evidence="1">
    <location>
        <begin position="304"/>
        <end position="369"/>
    </location>
</feature>
<protein>
    <recommendedName>
        <fullName evidence="1">HTH luxR-type domain-containing protein</fullName>
    </recommendedName>
</protein>
<dbReference type="InterPro" id="IPR000792">
    <property type="entry name" value="Tscrpt_reg_LuxR_C"/>
</dbReference>
<dbReference type="SMART" id="SM00421">
    <property type="entry name" value="HTH_LUXR"/>
    <property type="match status" value="1"/>
</dbReference>
<dbReference type="Proteomes" id="UP001500902">
    <property type="component" value="Unassembled WGS sequence"/>
</dbReference>
<evidence type="ECO:0000313" key="3">
    <source>
        <dbReference type="Proteomes" id="UP001500902"/>
    </source>
</evidence>
<dbReference type="EMBL" id="BAAAZP010000199">
    <property type="protein sequence ID" value="GAA3708735.1"/>
    <property type="molecule type" value="Genomic_DNA"/>
</dbReference>
<comment type="caution">
    <text evidence="2">The sequence shown here is derived from an EMBL/GenBank/DDBJ whole genome shotgun (WGS) entry which is preliminary data.</text>
</comment>
<dbReference type="PROSITE" id="PS50043">
    <property type="entry name" value="HTH_LUXR_2"/>
    <property type="match status" value="1"/>
</dbReference>
<evidence type="ECO:0000313" key="2">
    <source>
        <dbReference type="EMBL" id="GAA3708735.1"/>
    </source>
</evidence>
<dbReference type="Gene3D" id="1.10.10.10">
    <property type="entry name" value="Winged helix-like DNA-binding domain superfamily/Winged helix DNA-binding domain"/>
    <property type="match status" value="2"/>
</dbReference>
<proteinExistence type="predicted"/>
<dbReference type="Pfam" id="PF00196">
    <property type="entry name" value="GerE"/>
    <property type="match status" value="1"/>
</dbReference>
<organism evidence="2 3">
    <name type="scientific">Nonomuraea antimicrobica</name>
    <dbReference type="NCBI Taxonomy" id="561173"/>
    <lineage>
        <taxon>Bacteria</taxon>
        <taxon>Bacillati</taxon>
        <taxon>Actinomycetota</taxon>
        <taxon>Actinomycetes</taxon>
        <taxon>Streptosporangiales</taxon>
        <taxon>Streptosporangiaceae</taxon>
        <taxon>Nonomuraea</taxon>
    </lineage>
</organism>
<sequence>MCALICAATTAAGLGTDRITFPCAARVVPTRPRVLGHSEPMTRGFFATLGLSVDAESVYRIILREPELHTDKLAHHLEMPPGHVHDALGELTRLGLVQPSWERPGQLHLVDPEISLNSLLAGREADLLERQQAIAAGRATMHNLIAEYSGRNRLSGRSEIKYLQGLDDIRAHIEVIGRECVSDVMAFVDGGPQTKENMEASRPQDQVVLDRGVRMRSIYLESLANDPATFAYVNWLTEEGAAIRTTPVVPLRMSIFDRRLAMLPVQVDDTAMGAMVLSQSSVVAALCALFEKFWEEATPLGAAPQHQSDDLTRQELSLLRLMAEGNTDEVCARKLGISLRTERRLAASLMARLNAKSRFQAGVLAARAGWLADDSPDALLA</sequence>
<reference evidence="3" key="1">
    <citation type="journal article" date="2019" name="Int. J. Syst. Evol. Microbiol.">
        <title>The Global Catalogue of Microorganisms (GCM) 10K type strain sequencing project: providing services to taxonomists for standard genome sequencing and annotation.</title>
        <authorList>
            <consortium name="The Broad Institute Genomics Platform"/>
            <consortium name="The Broad Institute Genome Sequencing Center for Infectious Disease"/>
            <person name="Wu L."/>
            <person name="Ma J."/>
        </authorList>
    </citation>
    <scope>NUCLEOTIDE SEQUENCE [LARGE SCALE GENOMIC DNA]</scope>
    <source>
        <strain evidence="3">JCM 16904</strain>
    </source>
</reference>
<dbReference type="PANTHER" id="PTHR34293">
    <property type="entry name" value="HTH-TYPE TRANSCRIPTIONAL REGULATOR TRMBL2"/>
    <property type="match status" value="1"/>
</dbReference>
<dbReference type="SUPFAM" id="SSF46894">
    <property type="entry name" value="C-terminal effector domain of the bipartite response regulators"/>
    <property type="match status" value="1"/>
</dbReference>
<accession>A0ABP7DVX6</accession>
<dbReference type="CDD" id="cd06170">
    <property type="entry name" value="LuxR_C_like"/>
    <property type="match status" value="1"/>
</dbReference>
<dbReference type="InterPro" id="IPR051797">
    <property type="entry name" value="TrmB-like"/>
</dbReference>
<name>A0ABP7DVX6_9ACTN</name>
<gene>
    <name evidence="2" type="ORF">GCM10022224_087820</name>
</gene>
<dbReference type="SUPFAM" id="SSF46785">
    <property type="entry name" value="Winged helix' DNA-binding domain"/>
    <property type="match status" value="1"/>
</dbReference>